<comment type="subcellular location">
    <subcellularLocation>
        <location evidence="1">Membrane</location>
        <topology evidence="1">Multi-pass membrane protein</topology>
    </subcellularLocation>
</comment>
<dbReference type="AlphaFoldDB" id="W1P9Q7"/>
<evidence type="ECO:0000256" key="5">
    <source>
        <dbReference type="ARBA" id="ARBA00022989"/>
    </source>
</evidence>
<keyword evidence="4" id="KW-0812">Transmembrane</keyword>
<accession>W1P9Q7</accession>
<evidence type="ECO:0000313" key="8">
    <source>
        <dbReference type="EMBL" id="ERN03705.1"/>
    </source>
</evidence>
<dbReference type="InterPro" id="IPR001046">
    <property type="entry name" value="NRAMP_fam"/>
</dbReference>
<dbReference type="GO" id="GO:0016020">
    <property type="term" value="C:membrane"/>
    <property type="evidence" value="ECO:0007669"/>
    <property type="project" value="UniProtKB-SubCell"/>
</dbReference>
<evidence type="ECO:0000256" key="2">
    <source>
        <dbReference type="ARBA" id="ARBA00009965"/>
    </source>
</evidence>
<dbReference type="EMBL" id="KI394332">
    <property type="protein sequence ID" value="ERN03705.1"/>
    <property type="molecule type" value="Genomic_DNA"/>
</dbReference>
<evidence type="ECO:0000256" key="4">
    <source>
        <dbReference type="ARBA" id="ARBA00022692"/>
    </source>
</evidence>
<dbReference type="PANTHER" id="PTHR11706">
    <property type="entry name" value="SOLUTE CARRIER PROTEIN FAMILY 11 MEMBER"/>
    <property type="match status" value="1"/>
</dbReference>
<dbReference type="eggNOG" id="KOG1291">
    <property type="taxonomic scope" value="Eukaryota"/>
</dbReference>
<proteinExistence type="inferred from homology"/>
<keyword evidence="5" id="KW-1133">Transmembrane helix</keyword>
<gene>
    <name evidence="8" type="ORF">AMTR_s00203p00028440</name>
</gene>
<dbReference type="HOGENOM" id="CLU_2925705_0_0_1"/>
<keyword evidence="7" id="KW-0472">Membrane</keyword>
<evidence type="ECO:0008006" key="10">
    <source>
        <dbReference type="Google" id="ProtNLM"/>
    </source>
</evidence>
<evidence type="ECO:0000256" key="3">
    <source>
        <dbReference type="ARBA" id="ARBA00022448"/>
    </source>
</evidence>
<keyword evidence="3" id="KW-0813">Transport</keyword>
<dbReference type="GO" id="GO:0046873">
    <property type="term" value="F:metal ion transmembrane transporter activity"/>
    <property type="evidence" value="ECO:0007669"/>
    <property type="project" value="InterPro"/>
</dbReference>
<dbReference type="Proteomes" id="UP000017836">
    <property type="component" value="Unassembled WGS sequence"/>
</dbReference>
<evidence type="ECO:0000256" key="7">
    <source>
        <dbReference type="ARBA" id="ARBA00023136"/>
    </source>
</evidence>
<reference evidence="9" key="1">
    <citation type="journal article" date="2013" name="Science">
        <title>The Amborella genome and the evolution of flowering plants.</title>
        <authorList>
            <consortium name="Amborella Genome Project"/>
        </authorList>
    </citation>
    <scope>NUCLEOTIDE SEQUENCE [LARGE SCALE GENOMIC DNA]</scope>
</reference>
<name>W1P9Q7_AMBTC</name>
<organism evidence="8 9">
    <name type="scientific">Amborella trichopoda</name>
    <dbReference type="NCBI Taxonomy" id="13333"/>
    <lineage>
        <taxon>Eukaryota</taxon>
        <taxon>Viridiplantae</taxon>
        <taxon>Streptophyta</taxon>
        <taxon>Embryophyta</taxon>
        <taxon>Tracheophyta</taxon>
        <taxon>Spermatophyta</taxon>
        <taxon>Magnoliopsida</taxon>
        <taxon>Amborellales</taxon>
        <taxon>Amborellaceae</taxon>
        <taxon>Amborella</taxon>
    </lineage>
</organism>
<dbReference type="Gramene" id="ERN03705">
    <property type="protein sequence ID" value="ERN03705"/>
    <property type="gene ID" value="AMTR_s00203p00028440"/>
</dbReference>
<evidence type="ECO:0000313" key="9">
    <source>
        <dbReference type="Proteomes" id="UP000017836"/>
    </source>
</evidence>
<keyword evidence="9" id="KW-1185">Reference proteome</keyword>
<dbReference type="PANTHER" id="PTHR11706:SF77">
    <property type="entry name" value="METAL TRANSPORTER NRAMP5"/>
    <property type="match status" value="1"/>
</dbReference>
<keyword evidence="6" id="KW-0406">Ion transport</keyword>
<protein>
    <recommendedName>
        <fullName evidence="10">Divalent metal cation transporter</fullName>
    </recommendedName>
</protein>
<comment type="similarity">
    <text evidence="2">Belongs to the NRAMP (TC 2.A.55) family.</text>
</comment>
<sequence>MAGKKPSSPDRHHFTPEQKEPGWRKFMAYIGPGFLVSLAYLDPDNLETDLQAGASYQYEVG</sequence>
<evidence type="ECO:0000256" key="6">
    <source>
        <dbReference type="ARBA" id="ARBA00023065"/>
    </source>
</evidence>
<evidence type="ECO:0000256" key="1">
    <source>
        <dbReference type="ARBA" id="ARBA00004141"/>
    </source>
</evidence>